<organism evidence="1 2">
    <name type="scientific">Chitinivorax tropicus</name>
    <dbReference type="NCBI Taxonomy" id="714531"/>
    <lineage>
        <taxon>Bacteria</taxon>
        <taxon>Pseudomonadati</taxon>
        <taxon>Pseudomonadota</taxon>
        <taxon>Betaproteobacteria</taxon>
        <taxon>Chitinivorax</taxon>
    </lineage>
</organism>
<dbReference type="RefSeq" id="WP_184040542.1">
    <property type="nucleotide sequence ID" value="NZ_JACHHY010000017.1"/>
</dbReference>
<keyword evidence="2" id="KW-1185">Reference proteome</keyword>
<accession>A0A840MTD2</accession>
<reference evidence="1 2" key="1">
    <citation type="submission" date="2020-08" db="EMBL/GenBank/DDBJ databases">
        <title>Genomic Encyclopedia of Type Strains, Phase IV (KMG-IV): sequencing the most valuable type-strain genomes for metagenomic binning, comparative biology and taxonomic classification.</title>
        <authorList>
            <person name="Goeker M."/>
        </authorList>
    </citation>
    <scope>NUCLEOTIDE SEQUENCE [LARGE SCALE GENOMIC DNA]</scope>
    <source>
        <strain evidence="1 2">DSM 27165</strain>
    </source>
</reference>
<dbReference type="AlphaFoldDB" id="A0A840MTD2"/>
<name>A0A840MTD2_9PROT</name>
<comment type="caution">
    <text evidence="1">The sequence shown here is derived from an EMBL/GenBank/DDBJ whole genome shotgun (WGS) entry which is preliminary data.</text>
</comment>
<gene>
    <name evidence="1" type="ORF">HNQ59_002835</name>
</gene>
<sequence length="79" mass="8427">MGNPLRLILTGEQVANVTQGAALVEGIPTTAVTAARSYGSNELVERIEGSCQHYSPSQPEAQATCRWAHAIWWCASSIA</sequence>
<proteinExistence type="predicted"/>
<evidence type="ECO:0000313" key="1">
    <source>
        <dbReference type="EMBL" id="MBB5019533.1"/>
    </source>
</evidence>
<dbReference type="Proteomes" id="UP000575898">
    <property type="component" value="Unassembled WGS sequence"/>
</dbReference>
<dbReference type="EMBL" id="JACHHY010000017">
    <property type="protein sequence ID" value="MBB5019533.1"/>
    <property type="molecule type" value="Genomic_DNA"/>
</dbReference>
<protein>
    <submittedName>
        <fullName evidence="1">Uncharacterized protein</fullName>
    </submittedName>
</protein>
<evidence type="ECO:0000313" key="2">
    <source>
        <dbReference type="Proteomes" id="UP000575898"/>
    </source>
</evidence>